<dbReference type="EMBL" id="CP097510">
    <property type="protein sequence ID" value="URE40862.1"/>
    <property type="molecule type" value="Genomic_DNA"/>
</dbReference>
<feature type="compositionally biased region" description="Basic and acidic residues" evidence="1">
    <location>
        <begin position="66"/>
        <end position="87"/>
    </location>
</feature>
<dbReference type="Proteomes" id="UP001055439">
    <property type="component" value="Chromosome 8"/>
</dbReference>
<dbReference type="AlphaFoldDB" id="A0A9E7I1I1"/>
<organism evidence="2 3">
    <name type="scientific">Musa troglodytarum</name>
    <name type="common">fe'i banana</name>
    <dbReference type="NCBI Taxonomy" id="320322"/>
    <lineage>
        <taxon>Eukaryota</taxon>
        <taxon>Viridiplantae</taxon>
        <taxon>Streptophyta</taxon>
        <taxon>Embryophyta</taxon>
        <taxon>Tracheophyta</taxon>
        <taxon>Spermatophyta</taxon>
        <taxon>Magnoliopsida</taxon>
        <taxon>Liliopsida</taxon>
        <taxon>Zingiberales</taxon>
        <taxon>Musaceae</taxon>
        <taxon>Musa</taxon>
    </lineage>
</organism>
<keyword evidence="3" id="KW-1185">Reference proteome</keyword>
<feature type="region of interest" description="Disordered" evidence="1">
    <location>
        <begin position="34"/>
        <end position="98"/>
    </location>
</feature>
<evidence type="ECO:0000256" key="1">
    <source>
        <dbReference type="SAM" id="MobiDB-lite"/>
    </source>
</evidence>
<protein>
    <submittedName>
        <fullName evidence="2">Uncharacterized protein</fullName>
    </submittedName>
</protein>
<sequence>MTGVLGCDQEMLEYACIKQFKPKIGNQENCVPFRLSSKSRGRSPQDHGLARGEPTMPVRKFGAGLDRAEPSRPAEAGRSRAEAEPRRRSSSRSGGQIELVCQAARPSASARSARPASARLAGFAGFGSVVWARCQQCLGHD</sequence>
<evidence type="ECO:0000313" key="3">
    <source>
        <dbReference type="Proteomes" id="UP001055439"/>
    </source>
</evidence>
<evidence type="ECO:0000313" key="2">
    <source>
        <dbReference type="EMBL" id="URE40862.1"/>
    </source>
</evidence>
<name>A0A9E7I1I1_9LILI</name>
<accession>A0A9E7I1I1</accession>
<proteinExistence type="predicted"/>
<reference evidence="2" key="1">
    <citation type="submission" date="2022-05" db="EMBL/GenBank/DDBJ databases">
        <title>The Musa troglodytarum L. genome provides insights into the mechanism of non-climacteric behaviour and enrichment of carotenoids.</title>
        <authorList>
            <person name="Wang J."/>
        </authorList>
    </citation>
    <scope>NUCLEOTIDE SEQUENCE</scope>
    <source>
        <tissue evidence="2">Leaf</tissue>
    </source>
</reference>
<gene>
    <name evidence="2" type="ORF">MUK42_14015</name>
</gene>